<protein>
    <submittedName>
        <fullName evidence="1">Uncharacterized protein</fullName>
    </submittedName>
</protein>
<evidence type="ECO:0000313" key="2">
    <source>
        <dbReference type="Proteomes" id="UP001152604"/>
    </source>
</evidence>
<evidence type="ECO:0000313" key="1">
    <source>
        <dbReference type="EMBL" id="CAH2401214.1"/>
    </source>
</evidence>
<comment type="caution">
    <text evidence="1">The sequence shown here is derived from an EMBL/GenBank/DDBJ whole genome shotgun (WGS) entry which is preliminary data.</text>
</comment>
<keyword evidence="2" id="KW-1185">Reference proteome</keyword>
<name>A0ABM9DWX7_9HYPH</name>
<sequence>MFSDAQIPLYLMTGDLVGVSALDALDPCRARLRTGTDVISTLPVGPLEGHVTIDLTVSANGPAPR</sequence>
<dbReference type="EMBL" id="CAKXZS010000022">
    <property type="protein sequence ID" value="CAH2401214.1"/>
    <property type="molecule type" value="Genomic_DNA"/>
</dbReference>
<reference evidence="1" key="1">
    <citation type="submission" date="2022-03" db="EMBL/GenBank/DDBJ databases">
        <authorList>
            <person name="Brunel B."/>
        </authorList>
    </citation>
    <scope>NUCLEOTIDE SEQUENCE</scope>
    <source>
        <strain evidence="1">STM4922sample</strain>
    </source>
</reference>
<gene>
    <name evidence="1" type="ORF">MES4922_290138</name>
</gene>
<organism evidence="1 2">
    <name type="scientific">Mesorhizobium ventifaucium</name>
    <dbReference type="NCBI Taxonomy" id="666020"/>
    <lineage>
        <taxon>Bacteria</taxon>
        <taxon>Pseudomonadati</taxon>
        <taxon>Pseudomonadota</taxon>
        <taxon>Alphaproteobacteria</taxon>
        <taxon>Hyphomicrobiales</taxon>
        <taxon>Phyllobacteriaceae</taxon>
        <taxon>Mesorhizobium</taxon>
    </lineage>
</organism>
<proteinExistence type="predicted"/>
<accession>A0ABM9DWX7</accession>
<dbReference type="Proteomes" id="UP001152604">
    <property type="component" value="Unassembled WGS sequence"/>
</dbReference>